<reference evidence="5 6" key="1">
    <citation type="submission" date="2019-08" db="EMBL/GenBank/DDBJ databases">
        <title>In-depth cultivation of the pig gut microbiome towards novel bacterial diversity and tailored functional studies.</title>
        <authorList>
            <person name="Wylensek D."/>
            <person name="Hitch T.C.A."/>
            <person name="Clavel T."/>
        </authorList>
    </citation>
    <scope>NUCLEOTIDE SEQUENCE [LARGE SCALE GENOMIC DNA]</scope>
    <source>
        <strain evidence="5 6">Oil+RF-744-GAM-WT-6</strain>
    </source>
</reference>
<dbReference type="SUPFAM" id="SSF51445">
    <property type="entry name" value="(Trans)glycosidases"/>
    <property type="match status" value="1"/>
</dbReference>
<dbReference type="InterPro" id="IPR033132">
    <property type="entry name" value="GH_1_N_CS"/>
</dbReference>
<keyword evidence="2 5" id="KW-0378">Hydrolase</keyword>
<dbReference type="PRINTS" id="PR00131">
    <property type="entry name" value="GLHYDRLASE1"/>
</dbReference>
<comment type="caution">
    <text evidence="5">The sequence shown here is derived from an EMBL/GenBank/DDBJ whole genome shotgun (WGS) entry which is preliminary data.</text>
</comment>
<dbReference type="GO" id="GO:0005829">
    <property type="term" value="C:cytosol"/>
    <property type="evidence" value="ECO:0007669"/>
    <property type="project" value="TreeGrafter"/>
</dbReference>
<sequence length="495" mass="57597">MTEKHYLYQVPQGFPQGFLWGGATAANQYEGAYMEDGKLPSVADVQPHGVFGYPDRNAKYYPTHVGIDFYHHWKEDIDAFGEMGFKIYRTSVAWSRIFPLGDEDEPNEKGLEFYDKVFEECRKQGMELMVTISHYEMPLNLADKYGGWKNRRMIDFYLKFVKTMVSRWKGIVKYWLTFNEIGNNIHKMEWMTAGIDPKTDTLQDVYQASHYQFVASALAVKTIHEIDPEAKVGSVIEYKTIYPISCDPKDMLVVYKEKQRSFFFPDVQIRGEYPKYQWEYFQDNNIHIEYTDEDMEIIKKYPCDFLSFTYYRSRIASKDYLESVQKETNTSDKEVKGDTSYRGDSNIVNTGKTNPYLQTTPSGWSIDPDGLYLALVDLYGRYQVPIFIAENGLGVKENLVNGTVHDVYRMEYLKAHVEAMKKAIRNGVDLFGYCWWGPIDLVSNGSGQMSKRYGFIYVDRNDAGEGTMKRYKKDSFYYYKKVIASNGEDLEISKN</sequence>
<gene>
    <name evidence="5" type="ORF">FYJ51_04720</name>
</gene>
<dbReference type="EMBL" id="VUMN01000008">
    <property type="protein sequence ID" value="MSS58204.1"/>
    <property type="molecule type" value="Genomic_DNA"/>
</dbReference>
<dbReference type="PANTHER" id="PTHR10353">
    <property type="entry name" value="GLYCOSYL HYDROLASE"/>
    <property type="match status" value="1"/>
</dbReference>
<dbReference type="InterPro" id="IPR001360">
    <property type="entry name" value="Glyco_hydro_1"/>
</dbReference>
<keyword evidence="6" id="KW-1185">Reference proteome</keyword>
<dbReference type="Gene3D" id="3.20.20.80">
    <property type="entry name" value="Glycosidases"/>
    <property type="match status" value="1"/>
</dbReference>
<dbReference type="AlphaFoldDB" id="A0A7X2TF01"/>
<evidence type="ECO:0000256" key="3">
    <source>
        <dbReference type="ARBA" id="ARBA00023295"/>
    </source>
</evidence>
<dbReference type="InterPro" id="IPR017853">
    <property type="entry name" value="GH"/>
</dbReference>
<dbReference type="PROSITE" id="PS00653">
    <property type="entry name" value="GLYCOSYL_HYDROL_F1_2"/>
    <property type="match status" value="1"/>
</dbReference>
<dbReference type="GO" id="GO:0016052">
    <property type="term" value="P:carbohydrate catabolic process"/>
    <property type="evidence" value="ECO:0007669"/>
    <property type="project" value="TreeGrafter"/>
</dbReference>
<dbReference type="PANTHER" id="PTHR10353:SF122">
    <property type="entry name" value="6-PHOSPHO-BETA-GLUCOSIDASE ASCB-RELATED"/>
    <property type="match status" value="1"/>
</dbReference>
<evidence type="ECO:0000313" key="5">
    <source>
        <dbReference type="EMBL" id="MSS58204.1"/>
    </source>
</evidence>
<dbReference type="GO" id="GO:0008422">
    <property type="term" value="F:beta-glucosidase activity"/>
    <property type="evidence" value="ECO:0007669"/>
    <property type="project" value="TreeGrafter"/>
</dbReference>
<accession>A0A7X2TF01</accession>
<comment type="similarity">
    <text evidence="1 4">Belongs to the glycosyl hydrolase 1 family.</text>
</comment>
<evidence type="ECO:0000256" key="2">
    <source>
        <dbReference type="ARBA" id="ARBA00022801"/>
    </source>
</evidence>
<evidence type="ECO:0000313" key="6">
    <source>
        <dbReference type="Proteomes" id="UP000461880"/>
    </source>
</evidence>
<protein>
    <submittedName>
        <fullName evidence="5">Glycoside hydrolase family 1 protein</fullName>
    </submittedName>
</protein>
<keyword evidence="3" id="KW-0326">Glycosidase</keyword>
<dbReference type="Pfam" id="PF00232">
    <property type="entry name" value="Glyco_hydro_1"/>
    <property type="match status" value="1"/>
</dbReference>
<proteinExistence type="inferred from homology"/>
<dbReference type="Proteomes" id="UP000461880">
    <property type="component" value="Unassembled WGS sequence"/>
</dbReference>
<evidence type="ECO:0000256" key="1">
    <source>
        <dbReference type="ARBA" id="ARBA00010838"/>
    </source>
</evidence>
<organism evidence="5 6">
    <name type="scientific">Stecheria intestinalis</name>
    <dbReference type="NCBI Taxonomy" id="2606630"/>
    <lineage>
        <taxon>Bacteria</taxon>
        <taxon>Bacillati</taxon>
        <taxon>Bacillota</taxon>
        <taxon>Erysipelotrichia</taxon>
        <taxon>Erysipelotrichales</taxon>
        <taxon>Erysipelotrichaceae</taxon>
        <taxon>Stecheria</taxon>
    </lineage>
</organism>
<dbReference type="FunFam" id="3.20.20.80:FF:000004">
    <property type="entry name" value="Beta-glucosidase 6-phospho-beta-glucosidase"/>
    <property type="match status" value="1"/>
</dbReference>
<dbReference type="RefSeq" id="WP_154503863.1">
    <property type="nucleotide sequence ID" value="NZ_VUMN01000008.1"/>
</dbReference>
<name>A0A7X2TF01_9FIRM</name>
<evidence type="ECO:0000256" key="4">
    <source>
        <dbReference type="RuleBase" id="RU003690"/>
    </source>
</evidence>